<dbReference type="Proteomes" id="UP000298416">
    <property type="component" value="Unassembled WGS sequence"/>
</dbReference>
<dbReference type="PANTHER" id="PTHR46286">
    <property type="entry name" value="VIN3-LIKE PROTEIN 2-RELATED"/>
    <property type="match status" value="1"/>
</dbReference>
<reference evidence="2" key="1">
    <citation type="submission" date="2018-01" db="EMBL/GenBank/DDBJ databases">
        <authorList>
            <person name="Mao J.F."/>
        </authorList>
    </citation>
    <scope>NUCLEOTIDE SEQUENCE</scope>
    <source>
        <strain evidence="2">Huo1</strain>
        <tissue evidence="2">Leaf</tissue>
    </source>
</reference>
<dbReference type="InterPro" id="IPR056990">
    <property type="entry name" value="VIN3-like_C"/>
</dbReference>
<reference evidence="2" key="2">
    <citation type="submission" date="2020-08" db="EMBL/GenBank/DDBJ databases">
        <title>Plant Genome Project.</title>
        <authorList>
            <person name="Zhang R.-G."/>
        </authorList>
    </citation>
    <scope>NUCLEOTIDE SEQUENCE</scope>
    <source>
        <strain evidence="2">Huo1</strain>
        <tissue evidence="2">Leaf</tissue>
    </source>
</reference>
<comment type="caution">
    <text evidence="2">The sequence shown here is derived from an EMBL/GenBank/DDBJ whole genome shotgun (WGS) entry which is preliminary data.</text>
</comment>
<evidence type="ECO:0000259" key="1">
    <source>
        <dbReference type="Pfam" id="PF23380"/>
    </source>
</evidence>
<dbReference type="InterPro" id="IPR044514">
    <property type="entry name" value="VIN3-like"/>
</dbReference>
<proteinExistence type="predicted"/>
<accession>A0A8X8YP72</accession>
<gene>
    <name evidence="2" type="ORF">SASPL_105210</name>
</gene>
<dbReference type="Pfam" id="PF23380">
    <property type="entry name" value="VIN3_C"/>
    <property type="match status" value="1"/>
</dbReference>
<evidence type="ECO:0000313" key="3">
    <source>
        <dbReference type="Proteomes" id="UP000298416"/>
    </source>
</evidence>
<dbReference type="AlphaFoldDB" id="A0A8X8YP72"/>
<dbReference type="GO" id="GO:0040029">
    <property type="term" value="P:epigenetic regulation of gene expression"/>
    <property type="evidence" value="ECO:0007669"/>
    <property type="project" value="InterPro"/>
</dbReference>
<dbReference type="EMBL" id="PNBA02000002">
    <property type="protein sequence ID" value="KAG6433595.1"/>
    <property type="molecule type" value="Genomic_DNA"/>
</dbReference>
<feature type="domain" description="VIN3-like C-terminal" evidence="1">
    <location>
        <begin position="85"/>
        <end position="133"/>
    </location>
</feature>
<protein>
    <recommendedName>
        <fullName evidence="1">VIN3-like C-terminal domain-containing protein</fullName>
    </recommendedName>
</protein>
<evidence type="ECO:0000313" key="2">
    <source>
        <dbReference type="EMBL" id="KAG6433595.1"/>
    </source>
</evidence>
<sequence>MKVALERELGPISEAAVKFSHGSIPNSVHRYKNRVDVKSDSREKLVQKRRKEPQSGEKCMGVRGFEAETIQVRLPLLDLNEEFQGGHVSMEFRLNFLTWFSLKAREHERRVVRTFMKTMIDDPSGLAGQLVQAIDTGKLGSPDSVACIFVPQPKAIVTKSLGLRLKTNYVVDVNDNMPPFGFT</sequence>
<keyword evidence="3" id="KW-1185">Reference proteome</keyword>
<organism evidence="2">
    <name type="scientific">Salvia splendens</name>
    <name type="common">Scarlet sage</name>
    <dbReference type="NCBI Taxonomy" id="180675"/>
    <lineage>
        <taxon>Eukaryota</taxon>
        <taxon>Viridiplantae</taxon>
        <taxon>Streptophyta</taxon>
        <taxon>Embryophyta</taxon>
        <taxon>Tracheophyta</taxon>
        <taxon>Spermatophyta</taxon>
        <taxon>Magnoliopsida</taxon>
        <taxon>eudicotyledons</taxon>
        <taxon>Gunneridae</taxon>
        <taxon>Pentapetalae</taxon>
        <taxon>asterids</taxon>
        <taxon>lamiids</taxon>
        <taxon>Lamiales</taxon>
        <taxon>Lamiaceae</taxon>
        <taxon>Nepetoideae</taxon>
        <taxon>Mentheae</taxon>
        <taxon>Salviinae</taxon>
        <taxon>Salvia</taxon>
        <taxon>Salvia subgen. Calosphace</taxon>
        <taxon>core Calosphace</taxon>
    </lineage>
</organism>
<dbReference type="GO" id="GO:0010048">
    <property type="term" value="P:vernalization response"/>
    <property type="evidence" value="ECO:0007669"/>
    <property type="project" value="InterPro"/>
</dbReference>
<name>A0A8X8YP72_SALSN</name>
<dbReference type="PANTHER" id="PTHR46286:SF1">
    <property type="entry name" value="VIN3-LIKE PROTEIN 1"/>
    <property type="match status" value="1"/>
</dbReference>